<reference evidence="1 2" key="1">
    <citation type="submission" date="2020-07" db="EMBL/GenBank/DDBJ databases">
        <title>Draft genome sequence of four isobutane-metabolizing strains capable of cometabolically degrading diverse ether contaminants.</title>
        <authorList>
            <person name="Chen W."/>
            <person name="Faulkner N."/>
            <person name="Smith C."/>
            <person name="Hyman M."/>
        </authorList>
    </citation>
    <scope>NUCLEOTIDE SEQUENCE [LARGE SCALE GENOMIC DNA]</scope>
    <source>
        <strain evidence="1 2">2A</strain>
    </source>
</reference>
<dbReference type="SUPFAM" id="SSF88723">
    <property type="entry name" value="PIN domain-like"/>
    <property type="match status" value="1"/>
</dbReference>
<dbReference type="RefSeq" id="WP_187095858.1">
    <property type="nucleotide sequence ID" value="NZ_CP059894.1"/>
</dbReference>
<evidence type="ECO:0000313" key="1">
    <source>
        <dbReference type="EMBL" id="QNJ90984.1"/>
    </source>
</evidence>
<organism evidence="1 2">
    <name type="scientific">Mycolicibacterium fluoranthenivorans</name>
    <dbReference type="NCBI Taxonomy" id="258505"/>
    <lineage>
        <taxon>Bacteria</taxon>
        <taxon>Bacillati</taxon>
        <taxon>Actinomycetota</taxon>
        <taxon>Actinomycetes</taxon>
        <taxon>Mycobacteriales</taxon>
        <taxon>Mycobacteriaceae</taxon>
        <taxon>Mycolicibacterium</taxon>
    </lineage>
</organism>
<name>A0A7G8P9G8_9MYCO</name>
<dbReference type="EMBL" id="CP059894">
    <property type="protein sequence ID" value="QNJ90984.1"/>
    <property type="molecule type" value="Genomic_DNA"/>
</dbReference>
<dbReference type="AlphaFoldDB" id="A0A7G8P9G8"/>
<dbReference type="InterPro" id="IPR029060">
    <property type="entry name" value="PIN-like_dom_sf"/>
</dbReference>
<evidence type="ECO:0008006" key="3">
    <source>
        <dbReference type="Google" id="ProtNLM"/>
    </source>
</evidence>
<proteinExistence type="predicted"/>
<sequence length="239" mass="26544">MAGATDDGVASPQLRFLLDTDAFISLEPFAGQIEPGLGPAAKFMQLAMKQVNRVFVHPATRDELVEVSDRVRVTQRIAELGKFEMLDEVPIAASLRAVIGPVVPDSNNDRDLRILAALHVNAVKFLVTNDAGLRQRAKRARLGDRVLTLADAAAMLEDVEPRVATPPPMVNTVQSYGLDFDQEIFESTRRDYDFDTWTTKVQADSANRECFVIEEQDGGLRGHRHRQALCSVRLTFKVQ</sequence>
<dbReference type="KEGG" id="mflu:HZU40_22490"/>
<protein>
    <recommendedName>
        <fullName evidence="3">PIN domain-containing protein</fullName>
    </recommendedName>
</protein>
<accession>A0A7G8P9G8</accession>
<evidence type="ECO:0000313" key="2">
    <source>
        <dbReference type="Proteomes" id="UP000515498"/>
    </source>
</evidence>
<gene>
    <name evidence="1" type="ORF">HZU40_22490</name>
</gene>
<dbReference type="Proteomes" id="UP000515498">
    <property type="component" value="Chromosome"/>
</dbReference>